<dbReference type="AlphaFoldDB" id="A0A8T0HQ79"/>
<proteinExistence type="predicted"/>
<evidence type="ECO:0000313" key="2">
    <source>
        <dbReference type="EMBL" id="KAG0572947.1"/>
    </source>
</evidence>
<sequence>MIRVPVLLAMLNLASCKLDPVQCVAFFLSKHPPCKSEPDGLCSPHRSLVCEAKHFLDPLLHPRALFRFNAGIPKSRGVALPPGEALCFGNNGQR</sequence>
<feature type="chain" id="PRO_5035945726" description="Secreted protein" evidence="1">
    <location>
        <begin position="17"/>
        <end position="94"/>
    </location>
</feature>
<keyword evidence="1" id="KW-0732">Signal</keyword>
<evidence type="ECO:0008006" key="4">
    <source>
        <dbReference type="Google" id="ProtNLM"/>
    </source>
</evidence>
<comment type="caution">
    <text evidence="2">The sequence shown here is derived from an EMBL/GenBank/DDBJ whole genome shotgun (WGS) entry which is preliminary data.</text>
</comment>
<feature type="signal peptide" evidence="1">
    <location>
        <begin position="1"/>
        <end position="16"/>
    </location>
</feature>
<protein>
    <recommendedName>
        <fullName evidence="4">Secreted protein</fullName>
    </recommendedName>
</protein>
<name>A0A8T0HQ79_CERPU</name>
<keyword evidence="3" id="KW-1185">Reference proteome</keyword>
<gene>
    <name evidence="2" type="ORF">KC19_VG136800</name>
</gene>
<accession>A0A8T0HQ79</accession>
<dbReference type="EMBL" id="CM026426">
    <property type="protein sequence ID" value="KAG0572947.1"/>
    <property type="molecule type" value="Genomic_DNA"/>
</dbReference>
<evidence type="ECO:0000313" key="3">
    <source>
        <dbReference type="Proteomes" id="UP000822688"/>
    </source>
</evidence>
<organism evidence="2 3">
    <name type="scientific">Ceratodon purpureus</name>
    <name type="common">Fire moss</name>
    <name type="synonym">Dicranum purpureum</name>
    <dbReference type="NCBI Taxonomy" id="3225"/>
    <lineage>
        <taxon>Eukaryota</taxon>
        <taxon>Viridiplantae</taxon>
        <taxon>Streptophyta</taxon>
        <taxon>Embryophyta</taxon>
        <taxon>Bryophyta</taxon>
        <taxon>Bryophytina</taxon>
        <taxon>Bryopsida</taxon>
        <taxon>Dicranidae</taxon>
        <taxon>Pseudoditrichales</taxon>
        <taxon>Ditrichaceae</taxon>
        <taxon>Ceratodon</taxon>
    </lineage>
</organism>
<evidence type="ECO:0000256" key="1">
    <source>
        <dbReference type="SAM" id="SignalP"/>
    </source>
</evidence>
<dbReference type="Proteomes" id="UP000822688">
    <property type="component" value="Chromosome V"/>
</dbReference>
<reference evidence="2" key="1">
    <citation type="submission" date="2020-06" db="EMBL/GenBank/DDBJ databases">
        <title>WGS assembly of Ceratodon purpureus strain R40.</title>
        <authorList>
            <person name="Carey S.B."/>
            <person name="Jenkins J."/>
            <person name="Shu S."/>
            <person name="Lovell J.T."/>
            <person name="Sreedasyam A."/>
            <person name="Maumus F."/>
            <person name="Tiley G.P."/>
            <person name="Fernandez-Pozo N."/>
            <person name="Barry K."/>
            <person name="Chen C."/>
            <person name="Wang M."/>
            <person name="Lipzen A."/>
            <person name="Daum C."/>
            <person name="Saski C.A."/>
            <person name="Payton A.C."/>
            <person name="Mcbreen J.C."/>
            <person name="Conrad R.E."/>
            <person name="Kollar L.M."/>
            <person name="Olsson S."/>
            <person name="Huttunen S."/>
            <person name="Landis J.B."/>
            <person name="Wickett N.J."/>
            <person name="Johnson M.G."/>
            <person name="Rensing S.A."/>
            <person name="Grimwood J."/>
            <person name="Schmutz J."/>
            <person name="Mcdaniel S.F."/>
        </authorList>
    </citation>
    <scope>NUCLEOTIDE SEQUENCE</scope>
    <source>
        <strain evidence="2">R40</strain>
    </source>
</reference>